<feature type="region of interest" description="Disordered" evidence="1">
    <location>
        <begin position="291"/>
        <end position="351"/>
    </location>
</feature>
<dbReference type="SUPFAM" id="SSF50044">
    <property type="entry name" value="SH3-domain"/>
    <property type="match status" value="1"/>
</dbReference>
<dbReference type="STRING" id="5627.A0A1C7MP42"/>
<proteinExistence type="predicted"/>
<reference evidence="2 3" key="1">
    <citation type="submission" date="2016-03" db="EMBL/GenBank/DDBJ databases">
        <title>Whole genome sequencing of Grifola frondosa 9006-11.</title>
        <authorList>
            <person name="Min B."/>
            <person name="Park H."/>
            <person name="Kim J.-G."/>
            <person name="Cho H."/>
            <person name="Oh Y.-L."/>
            <person name="Kong W.-S."/>
            <person name="Choi I.-G."/>
        </authorList>
    </citation>
    <scope>NUCLEOTIDE SEQUENCE [LARGE SCALE GENOMIC DNA]</scope>
    <source>
        <strain evidence="2 3">9006-11</strain>
    </source>
</reference>
<feature type="compositionally biased region" description="Polar residues" evidence="1">
    <location>
        <begin position="104"/>
        <end position="121"/>
    </location>
</feature>
<dbReference type="InterPro" id="IPR036028">
    <property type="entry name" value="SH3-like_dom_sf"/>
</dbReference>
<protein>
    <recommendedName>
        <fullName evidence="4">SH3 domain-containing protein</fullName>
    </recommendedName>
</protein>
<evidence type="ECO:0008006" key="4">
    <source>
        <dbReference type="Google" id="ProtNLM"/>
    </source>
</evidence>
<dbReference type="EMBL" id="LUGG01000001">
    <property type="protein sequence ID" value="OBZ78650.1"/>
    <property type="molecule type" value="Genomic_DNA"/>
</dbReference>
<organism evidence="2 3">
    <name type="scientific">Grifola frondosa</name>
    <name type="common">Maitake</name>
    <name type="synonym">Polyporus frondosus</name>
    <dbReference type="NCBI Taxonomy" id="5627"/>
    <lineage>
        <taxon>Eukaryota</taxon>
        <taxon>Fungi</taxon>
        <taxon>Dikarya</taxon>
        <taxon>Basidiomycota</taxon>
        <taxon>Agaricomycotina</taxon>
        <taxon>Agaricomycetes</taxon>
        <taxon>Polyporales</taxon>
        <taxon>Grifolaceae</taxon>
        <taxon>Grifola</taxon>
    </lineage>
</organism>
<dbReference type="Proteomes" id="UP000092993">
    <property type="component" value="Unassembled WGS sequence"/>
</dbReference>
<evidence type="ECO:0000313" key="2">
    <source>
        <dbReference type="EMBL" id="OBZ78650.1"/>
    </source>
</evidence>
<accession>A0A1C7MP42</accession>
<gene>
    <name evidence="2" type="ORF">A0H81_00006</name>
</gene>
<feature type="compositionally biased region" description="Low complexity" evidence="1">
    <location>
        <begin position="331"/>
        <end position="344"/>
    </location>
</feature>
<feature type="compositionally biased region" description="Polar residues" evidence="1">
    <location>
        <begin position="293"/>
        <end position="315"/>
    </location>
</feature>
<feature type="region of interest" description="Disordered" evidence="1">
    <location>
        <begin position="89"/>
        <end position="121"/>
    </location>
</feature>
<name>A0A1C7MP42_GRIFR</name>
<comment type="caution">
    <text evidence="2">The sequence shown here is derived from an EMBL/GenBank/DDBJ whole genome shotgun (WGS) entry which is preliminary data.</text>
</comment>
<dbReference type="OrthoDB" id="159449at2759"/>
<keyword evidence="3" id="KW-1185">Reference proteome</keyword>
<evidence type="ECO:0000313" key="3">
    <source>
        <dbReference type="Proteomes" id="UP000092993"/>
    </source>
</evidence>
<sequence>MDANELGRWTRFAEKGGIGKCTAIQHCIAEKPEDLMFMKDDEITVLMLMPGNDDQYLGYCEGVVGNFRGAFVRFHGRLKKPVLTKRQSASMLPSLSRSSSSQSGPTVTPSDSPTLPSQSLAISSVSDSPILPISSSSSSLVPFTQDESYHARPISYSSMSSAMDSAPITPADILGHDISGPNIVTEIDETCVSSSPLDADISATSMHAKIIGMDSPVDPRRDILDSTTARFPQIAEFSLLRDESISFYDSEPSARISVALSDGEVGIGLSLLQDFVDSGADADAETRAACAASNQSSSGTADPSYATDNDVNASAETDPEPTPSIHIPLTSSVSGPPSASSVRSNDSHVSGHLSLAGSSDFEFGGEDWEGASDIYDDYRYSRYSIASKMSRLSKGSMYTVASTSNFEVPPIPAEHVRPVWMR</sequence>
<feature type="compositionally biased region" description="Low complexity" evidence="1">
    <location>
        <begin position="89"/>
        <end position="103"/>
    </location>
</feature>
<evidence type="ECO:0000256" key="1">
    <source>
        <dbReference type="SAM" id="MobiDB-lite"/>
    </source>
</evidence>
<dbReference type="AlphaFoldDB" id="A0A1C7MP42"/>